<feature type="signal peptide" evidence="10">
    <location>
        <begin position="1"/>
        <end position="20"/>
    </location>
</feature>
<evidence type="ECO:0000256" key="10">
    <source>
        <dbReference type="SAM" id="SignalP"/>
    </source>
</evidence>
<evidence type="ECO:0000256" key="6">
    <source>
        <dbReference type="ARBA" id="ARBA00023295"/>
    </source>
</evidence>
<keyword evidence="6 9" id="KW-0326">Glycosidase</keyword>
<dbReference type="Gene3D" id="2.160.20.10">
    <property type="entry name" value="Single-stranded right-handed beta-helix, Pectin lyase-like"/>
    <property type="match status" value="1"/>
</dbReference>
<dbReference type="RefSeq" id="WP_195353074.1">
    <property type="nucleotide sequence ID" value="NZ_DAWEQE010000040.1"/>
</dbReference>
<evidence type="ECO:0000256" key="4">
    <source>
        <dbReference type="ARBA" id="ARBA00023180"/>
    </source>
</evidence>
<dbReference type="InterPro" id="IPR012334">
    <property type="entry name" value="Pectin_lyas_fold"/>
</dbReference>
<name>A0AAW8VQ09_9BACE</name>
<accession>A0AAW8VQ09</accession>
<keyword evidence="4" id="KW-0325">Glycoprotein</keyword>
<dbReference type="AlphaFoldDB" id="A0AAW8VQ09"/>
<keyword evidence="2" id="KW-0677">Repeat</keyword>
<dbReference type="InterPro" id="IPR006626">
    <property type="entry name" value="PbH1"/>
</dbReference>
<evidence type="ECO:0000256" key="9">
    <source>
        <dbReference type="RuleBase" id="RU361169"/>
    </source>
</evidence>
<dbReference type="SUPFAM" id="SSF51126">
    <property type="entry name" value="Pectin lyase-like"/>
    <property type="match status" value="1"/>
</dbReference>
<proteinExistence type="inferred from homology"/>
<evidence type="ECO:0000256" key="5">
    <source>
        <dbReference type="ARBA" id="ARBA00023277"/>
    </source>
</evidence>
<dbReference type="EMBL" id="JAVSNH010000002">
    <property type="protein sequence ID" value="MDT4514126.1"/>
    <property type="molecule type" value="Genomic_DNA"/>
</dbReference>
<dbReference type="Pfam" id="PF00295">
    <property type="entry name" value="Glyco_hydro_28"/>
    <property type="match status" value="1"/>
</dbReference>
<evidence type="ECO:0000256" key="3">
    <source>
        <dbReference type="ARBA" id="ARBA00022801"/>
    </source>
</evidence>
<keyword evidence="5" id="KW-0119">Carbohydrate metabolism</keyword>
<dbReference type="Proteomes" id="UP001266995">
    <property type="component" value="Unassembled WGS sequence"/>
</dbReference>
<comment type="function">
    <text evidence="8">Pectinolytic enzyme involved in the degradation of xylogalacturonan (xga), a galacturonan backbone heavily substituted with xylose, and which is one important component of the hairy regions of pectin. Activity requires a galacturonic acid backbone substituted with xylose.</text>
</comment>
<dbReference type="PANTHER" id="PTHR31736:SF9">
    <property type="entry name" value="ENDO-XYLOGALACTURONAN HYDROLASE A-RELATED"/>
    <property type="match status" value="1"/>
</dbReference>
<protein>
    <submittedName>
        <fullName evidence="11">Glycosyl hydrolase family 28 protein</fullName>
    </submittedName>
</protein>
<dbReference type="GO" id="GO:0000272">
    <property type="term" value="P:polysaccharide catabolic process"/>
    <property type="evidence" value="ECO:0007669"/>
    <property type="project" value="UniProtKB-KW"/>
</dbReference>
<sequence>MKLFSTIIVLSFVFILTACAACTDPDIPGTLPPQPSQEKYTVKVRKVGNSQEWQALQVKTATVDKHNVRTSYFVQFDMTSAMEVMVTYGEKSIRKVNIRPTDKNIAYTQEGNSIYFNLDNPAYLSIEFNDDRFGNLQLFADKAAEEQVFPDTEGVMYLGPGEHGNSNDDIVWIPGNTTVYLDKDAILTYSLKIANVENVRVIGRGQIRQPKNHAIIVENSKHVEIDGITIVDPNGASILVGQTTDVTIRNLKSFSSIIWGDGINMRSSSDITIDNLYMRNSDDCIAIYASRQGSLGDSRNISVRNSVLWADNAHPINIGTHGDATRPGGDTIENLTFTNIDVLDHHELSPIYQGCFAVTCGDNNTVRKLLFEDFRVENIEEGKLFYFAVQQNTGEDNLVPGRTIEDVTIRNIFYNPEYPGRNKVGKSLVKGFDSERLTRDVTIENVIINGEKMVREDLEINEFVENLTVK</sequence>
<gene>
    <name evidence="11" type="ORF">RO785_24490</name>
</gene>
<dbReference type="InterPro" id="IPR011050">
    <property type="entry name" value="Pectin_lyase_fold/virulence"/>
</dbReference>
<feature type="chain" id="PRO_5043544202" evidence="10">
    <location>
        <begin position="21"/>
        <end position="470"/>
    </location>
</feature>
<dbReference type="GO" id="GO:0004650">
    <property type="term" value="F:polygalacturonase activity"/>
    <property type="evidence" value="ECO:0007669"/>
    <property type="project" value="InterPro"/>
</dbReference>
<dbReference type="PROSITE" id="PS51257">
    <property type="entry name" value="PROKAR_LIPOPROTEIN"/>
    <property type="match status" value="1"/>
</dbReference>
<evidence type="ECO:0000256" key="1">
    <source>
        <dbReference type="ARBA" id="ARBA00008834"/>
    </source>
</evidence>
<keyword evidence="10" id="KW-0732">Signal</keyword>
<evidence type="ECO:0000313" key="11">
    <source>
        <dbReference type="EMBL" id="MDT4514126.1"/>
    </source>
</evidence>
<reference evidence="11" key="1">
    <citation type="submission" date="2023-08" db="EMBL/GenBank/DDBJ databases">
        <title>Reintroducing virulent viruses to syntetic microbiomes.</title>
        <authorList>
            <person name="Wilde J."/>
            <person name="Boyes R."/>
            <person name="Robinson A.V."/>
            <person name="Daisley B.A."/>
            <person name="Allen-Vercoe E."/>
        </authorList>
    </citation>
    <scope>NUCLEOTIDE SEQUENCE</scope>
    <source>
        <strain evidence="11">225I_12FAA</strain>
    </source>
</reference>
<evidence type="ECO:0000256" key="7">
    <source>
        <dbReference type="ARBA" id="ARBA00023326"/>
    </source>
</evidence>
<dbReference type="SMART" id="SM00710">
    <property type="entry name" value="PbH1"/>
    <property type="match status" value="4"/>
</dbReference>
<comment type="caution">
    <text evidence="11">The sequence shown here is derived from an EMBL/GenBank/DDBJ whole genome shotgun (WGS) entry which is preliminary data.</text>
</comment>
<evidence type="ECO:0000256" key="2">
    <source>
        <dbReference type="ARBA" id="ARBA00022737"/>
    </source>
</evidence>
<dbReference type="InterPro" id="IPR000743">
    <property type="entry name" value="Glyco_hydro_28"/>
</dbReference>
<dbReference type="PANTHER" id="PTHR31736">
    <property type="match status" value="1"/>
</dbReference>
<keyword evidence="3 9" id="KW-0378">Hydrolase</keyword>
<keyword evidence="7" id="KW-0624">Polysaccharide degradation</keyword>
<comment type="similarity">
    <text evidence="1 9">Belongs to the glycosyl hydrolase 28 family.</text>
</comment>
<evidence type="ECO:0000313" key="12">
    <source>
        <dbReference type="Proteomes" id="UP001266995"/>
    </source>
</evidence>
<organism evidence="11 12">
    <name type="scientific">Bacteroides cellulosilyticus</name>
    <dbReference type="NCBI Taxonomy" id="246787"/>
    <lineage>
        <taxon>Bacteria</taxon>
        <taxon>Pseudomonadati</taxon>
        <taxon>Bacteroidota</taxon>
        <taxon>Bacteroidia</taxon>
        <taxon>Bacteroidales</taxon>
        <taxon>Bacteroidaceae</taxon>
        <taxon>Bacteroides</taxon>
    </lineage>
</organism>
<evidence type="ECO:0000256" key="8">
    <source>
        <dbReference type="ARBA" id="ARBA00037278"/>
    </source>
</evidence>